<evidence type="ECO:0000256" key="8">
    <source>
        <dbReference type="ARBA" id="ARBA00023196"/>
    </source>
</evidence>
<gene>
    <name evidence="10" type="ORF">BMG03_05870</name>
</gene>
<keyword evidence="6" id="KW-0406">Ion transport</keyword>
<evidence type="ECO:0000256" key="1">
    <source>
        <dbReference type="ARBA" id="ARBA00003456"/>
    </source>
</evidence>
<comment type="similarity">
    <text evidence="3">Belongs to the ATPase gamma chain family.</text>
</comment>
<keyword evidence="8" id="KW-0139">CF(1)</keyword>
<evidence type="ECO:0000256" key="6">
    <source>
        <dbReference type="ARBA" id="ARBA00023065"/>
    </source>
</evidence>
<keyword evidence="9" id="KW-0066">ATP synthesis</keyword>
<evidence type="ECO:0000256" key="9">
    <source>
        <dbReference type="ARBA" id="ARBA00023310"/>
    </source>
</evidence>
<evidence type="ECO:0000256" key="2">
    <source>
        <dbReference type="ARBA" id="ARBA00004170"/>
    </source>
</evidence>
<dbReference type="PRINTS" id="PR00126">
    <property type="entry name" value="ATPASEGAMMA"/>
</dbReference>
<evidence type="ECO:0000256" key="7">
    <source>
        <dbReference type="ARBA" id="ARBA00023136"/>
    </source>
</evidence>
<name>A0ABN4XDM3_9RHOB</name>
<dbReference type="Proteomes" id="UP000185622">
    <property type="component" value="Chromosome"/>
</dbReference>
<evidence type="ECO:0000313" key="11">
    <source>
        <dbReference type="Proteomes" id="UP000185622"/>
    </source>
</evidence>
<reference evidence="10 11" key="1">
    <citation type="submission" date="2017-01" db="EMBL/GenBank/DDBJ databases">
        <title>The complete genome sequence of a sulfur-oxidizing marine bacterium Thioclava sp. 25B10_4T.</title>
        <authorList>
            <person name="Liu Y."/>
            <person name="Lai Q."/>
            <person name="Shao Z."/>
        </authorList>
    </citation>
    <scope>NUCLEOTIDE SEQUENCE [LARGE SCALE GENOMIC DNA]</scope>
    <source>
        <strain evidence="10 11">25B10_4</strain>
    </source>
</reference>
<dbReference type="SUPFAM" id="SSF52943">
    <property type="entry name" value="ATP synthase (F1-ATPase), gamma subunit"/>
    <property type="match status" value="1"/>
</dbReference>
<dbReference type="InterPro" id="IPR035968">
    <property type="entry name" value="ATP_synth_F1_ATPase_gsu"/>
</dbReference>
<keyword evidence="11" id="KW-1185">Reference proteome</keyword>
<keyword evidence="7" id="KW-0472">Membrane</keyword>
<dbReference type="InterPro" id="IPR000131">
    <property type="entry name" value="ATP_synth_F1_gsu"/>
</dbReference>
<dbReference type="RefSeq" id="WP_075776348.1">
    <property type="nucleotide sequence ID" value="NZ_CP019437.1"/>
</dbReference>
<dbReference type="Gene3D" id="1.10.287.80">
    <property type="entry name" value="ATP synthase, gamma subunit, helix hairpin domain"/>
    <property type="match status" value="2"/>
</dbReference>
<proteinExistence type="inferred from homology"/>
<comment type="subcellular location">
    <subcellularLocation>
        <location evidence="2">Membrane</location>
        <topology evidence="2">Peripheral membrane protein</topology>
    </subcellularLocation>
</comment>
<evidence type="ECO:0000256" key="4">
    <source>
        <dbReference type="ARBA" id="ARBA00022448"/>
    </source>
</evidence>
<protein>
    <recommendedName>
        <fullName evidence="12">F-type H+-transporting ATPase subunit gamma</fullName>
    </recommendedName>
</protein>
<sequence length="267" mass="28045">MSEQLAEIEARIGSVRTLASVIRAMRAIAGARVRQTQGQLASVDLHAATVSRALDRVLSLAPEPPKPEGPPLTVLFLAEQGFAGSFNARLLSALGTPPGGLVVIGTRGAALAAEQGLSALAQFPLPSHGPAIPPFADRLAETLLQLAGRAPIDAFHAQTEDGSWKACRRRIFPRPAQPSAPPSQPPLLTLPPEQLCAALFAEMLHAELCRVALHATAAENTARMLAMASAQGTTERKLDALEQTARISRQEAVTTEILELSAGVTSS</sequence>
<evidence type="ECO:0000313" key="10">
    <source>
        <dbReference type="EMBL" id="AQS47378.1"/>
    </source>
</evidence>
<comment type="function">
    <text evidence="1">Produces ATP from ADP in the presence of a proton gradient across the membrane. The gamma chain is believed to be important in regulating ATPase activity and the flow of protons through the CF(0) complex.</text>
</comment>
<evidence type="ECO:0008006" key="12">
    <source>
        <dbReference type="Google" id="ProtNLM"/>
    </source>
</evidence>
<keyword evidence="4" id="KW-0813">Transport</keyword>
<accession>A0ABN4XDM3</accession>
<dbReference type="Pfam" id="PF00231">
    <property type="entry name" value="ATP-synt"/>
    <property type="match status" value="1"/>
</dbReference>
<evidence type="ECO:0000256" key="3">
    <source>
        <dbReference type="ARBA" id="ARBA00007681"/>
    </source>
</evidence>
<organism evidence="10 11">
    <name type="scientific">Thioclava nitratireducens</name>
    <dbReference type="NCBI Taxonomy" id="1915078"/>
    <lineage>
        <taxon>Bacteria</taxon>
        <taxon>Pseudomonadati</taxon>
        <taxon>Pseudomonadota</taxon>
        <taxon>Alphaproteobacteria</taxon>
        <taxon>Rhodobacterales</taxon>
        <taxon>Paracoccaceae</taxon>
        <taxon>Thioclava</taxon>
    </lineage>
</organism>
<keyword evidence="5" id="KW-0375">Hydrogen ion transport</keyword>
<evidence type="ECO:0000256" key="5">
    <source>
        <dbReference type="ARBA" id="ARBA00022781"/>
    </source>
</evidence>
<dbReference type="EMBL" id="CP019437">
    <property type="protein sequence ID" value="AQS47378.1"/>
    <property type="molecule type" value="Genomic_DNA"/>
</dbReference>